<dbReference type="EMBL" id="NBSK02000004">
    <property type="protein sequence ID" value="KAJ0212706.1"/>
    <property type="molecule type" value="Genomic_DNA"/>
</dbReference>
<comment type="caution">
    <text evidence="1">The sequence shown here is derived from an EMBL/GenBank/DDBJ whole genome shotgun (WGS) entry which is preliminary data.</text>
</comment>
<name>A0A9R1XH33_LACSA</name>
<reference evidence="1 2" key="1">
    <citation type="journal article" date="2017" name="Nat. Commun.">
        <title>Genome assembly with in vitro proximity ligation data and whole-genome triplication in lettuce.</title>
        <authorList>
            <person name="Reyes-Chin-Wo S."/>
            <person name="Wang Z."/>
            <person name="Yang X."/>
            <person name="Kozik A."/>
            <person name="Arikit S."/>
            <person name="Song C."/>
            <person name="Xia L."/>
            <person name="Froenicke L."/>
            <person name="Lavelle D.O."/>
            <person name="Truco M.J."/>
            <person name="Xia R."/>
            <person name="Zhu S."/>
            <person name="Xu C."/>
            <person name="Xu H."/>
            <person name="Xu X."/>
            <person name="Cox K."/>
            <person name="Korf I."/>
            <person name="Meyers B.C."/>
            <person name="Michelmore R.W."/>
        </authorList>
    </citation>
    <scope>NUCLEOTIDE SEQUENCE [LARGE SCALE GENOMIC DNA]</scope>
    <source>
        <strain evidence="2">cv. Salinas</strain>
        <tissue evidence="1">Seedlings</tissue>
    </source>
</reference>
<evidence type="ECO:0000313" key="2">
    <source>
        <dbReference type="Proteomes" id="UP000235145"/>
    </source>
</evidence>
<accession>A0A9R1XH33</accession>
<dbReference type="PANTHER" id="PTHR31973:SF197">
    <property type="entry name" value="SWIM-TYPE DOMAIN-CONTAINING PROTEIN"/>
    <property type="match status" value="1"/>
</dbReference>
<proteinExistence type="predicted"/>
<evidence type="ECO:0000313" key="1">
    <source>
        <dbReference type="EMBL" id="KAJ0212706.1"/>
    </source>
</evidence>
<organism evidence="1 2">
    <name type="scientific">Lactuca sativa</name>
    <name type="common">Garden lettuce</name>
    <dbReference type="NCBI Taxonomy" id="4236"/>
    <lineage>
        <taxon>Eukaryota</taxon>
        <taxon>Viridiplantae</taxon>
        <taxon>Streptophyta</taxon>
        <taxon>Embryophyta</taxon>
        <taxon>Tracheophyta</taxon>
        <taxon>Spermatophyta</taxon>
        <taxon>Magnoliopsida</taxon>
        <taxon>eudicotyledons</taxon>
        <taxon>Gunneridae</taxon>
        <taxon>Pentapetalae</taxon>
        <taxon>asterids</taxon>
        <taxon>campanulids</taxon>
        <taxon>Asterales</taxon>
        <taxon>Asteraceae</taxon>
        <taxon>Cichorioideae</taxon>
        <taxon>Cichorieae</taxon>
        <taxon>Lactucinae</taxon>
        <taxon>Lactuca</taxon>
    </lineage>
</organism>
<dbReference type="PANTHER" id="PTHR31973">
    <property type="entry name" value="POLYPROTEIN, PUTATIVE-RELATED"/>
    <property type="match status" value="1"/>
</dbReference>
<keyword evidence="2" id="KW-1185">Reference proteome</keyword>
<dbReference type="AlphaFoldDB" id="A0A9R1XH33"/>
<gene>
    <name evidence="1" type="ORF">LSAT_V11C400198750</name>
</gene>
<dbReference type="Proteomes" id="UP000235145">
    <property type="component" value="Unassembled WGS sequence"/>
</dbReference>
<sequence length="172" mass="20082">MEGVLLEYVKFILPHCARHIYANFKKRYTGLELKNLFWAAVSSSHEGDFVANMEEIKEITPNGYGVFAQGYACEAVENGTFESFNSMIIDIRKKPLLTMLEEIKIYLMARFYYLADIASTRTTESYPVTIEKMKEVRKEMRNWKVIATRGSVFETRYIGMQLTKWMWNNTIA</sequence>
<protein>
    <submittedName>
        <fullName evidence="1">Uncharacterized protein</fullName>
    </submittedName>
</protein>